<gene>
    <name evidence="1" type="ORF">TNIN_487771</name>
</gene>
<evidence type="ECO:0000313" key="1">
    <source>
        <dbReference type="EMBL" id="GFY42124.1"/>
    </source>
</evidence>
<sequence>MGEKHWGKGRFVRKGEWAAAVTVIERVGANGIVSCASQVKTGQTSDLEIQSVKIFWREKPLHILNVYLPSFWGFEYQTYPLGIHLQQRQRRGHPAIDGQGRVYDPK</sequence>
<evidence type="ECO:0000313" key="2">
    <source>
        <dbReference type="Proteomes" id="UP000886998"/>
    </source>
</evidence>
<keyword evidence="2" id="KW-1185">Reference proteome</keyword>
<protein>
    <submittedName>
        <fullName evidence="1">Uncharacterized protein</fullName>
    </submittedName>
</protein>
<name>A0A8X7BU49_9ARAC</name>
<dbReference type="EMBL" id="BMAV01002902">
    <property type="protein sequence ID" value="GFY42124.1"/>
    <property type="molecule type" value="Genomic_DNA"/>
</dbReference>
<proteinExistence type="predicted"/>
<dbReference type="AlphaFoldDB" id="A0A8X7BU49"/>
<reference evidence="1" key="1">
    <citation type="submission" date="2020-08" db="EMBL/GenBank/DDBJ databases">
        <title>Multicomponent nature underlies the extraordinary mechanical properties of spider dragline silk.</title>
        <authorList>
            <person name="Kono N."/>
            <person name="Nakamura H."/>
            <person name="Mori M."/>
            <person name="Yoshida Y."/>
            <person name="Ohtoshi R."/>
            <person name="Malay A.D."/>
            <person name="Moran D.A.P."/>
            <person name="Tomita M."/>
            <person name="Numata K."/>
            <person name="Arakawa K."/>
        </authorList>
    </citation>
    <scope>NUCLEOTIDE SEQUENCE</scope>
</reference>
<comment type="caution">
    <text evidence="1">The sequence shown here is derived from an EMBL/GenBank/DDBJ whole genome shotgun (WGS) entry which is preliminary data.</text>
</comment>
<dbReference type="Proteomes" id="UP000886998">
    <property type="component" value="Unassembled WGS sequence"/>
</dbReference>
<organism evidence="1 2">
    <name type="scientific">Trichonephila inaurata madagascariensis</name>
    <dbReference type="NCBI Taxonomy" id="2747483"/>
    <lineage>
        <taxon>Eukaryota</taxon>
        <taxon>Metazoa</taxon>
        <taxon>Ecdysozoa</taxon>
        <taxon>Arthropoda</taxon>
        <taxon>Chelicerata</taxon>
        <taxon>Arachnida</taxon>
        <taxon>Araneae</taxon>
        <taxon>Araneomorphae</taxon>
        <taxon>Entelegynae</taxon>
        <taxon>Araneoidea</taxon>
        <taxon>Nephilidae</taxon>
        <taxon>Trichonephila</taxon>
        <taxon>Trichonephila inaurata</taxon>
    </lineage>
</organism>
<accession>A0A8X7BU49</accession>